<dbReference type="Proteomes" id="UP000565579">
    <property type="component" value="Unassembled WGS sequence"/>
</dbReference>
<comment type="caution">
    <text evidence="9">The sequence shown here is derived from an EMBL/GenBank/DDBJ whole genome shotgun (WGS) entry which is preliminary data.</text>
</comment>
<comment type="similarity">
    <text evidence="2">Belongs to the monovalent cation:proton antiporter 2 (CPA2) transporter (TC 2.A.37) family.</text>
</comment>
<feature type="transmembrane region" description="Helical" evidence="7">
    <location>
        <begin position="271"/>
        <end position="303"/>
    </location>
</feature>
<dbReference type="EMBL" id="JACHMI010000001">
    <property type="protein sequence ID" value="MBB6553456.1"/>
    <property type="molecule type" value="Genomic_DNA"/>
</dbReference>
<accession>A0A7X0U366</accession>
<feature type="transmembrane region" description="Helical" evidence="7">
    <location>
        <begin position="351"/>
        <end position="370"/>
    </location>
</feature>
<evidence type="ECO:0000313" key="9">
    <source>
        <dbReference type="EMBL" id="MBB6553456.1"/>
    </source>
</evidence>
<evidence type="ECO:0000256" key="5">
    <source>
        <dbReference type="ARBA" id="ARBA00022989"/>
    </source>
</evidence>
<keyword evidence="3" id="KW-0813">Transport</keyword>
<feature type="transmembrane region" description="Helical" evidence="7">
    <location>
        <begin position="324"/>
        <end position="345"/>
    </location>
</feature>
<name>A0A7X0U366_9ACTN</name>
<sequence length="392" mass="39882">MHVSIALLLELGLILAALGLLGALARGMTLSPIPLYLLAGLMLGERGVLPAPAAGEFVQAAASIGIVLLLLALGLEFSLAEFSTSMRHHLPSAGVDLLANAVPGALAGWMLGLDGVGMLALAGATYSSSSGIIARLLGDLRRLGNRETPSVLSVLVLEDFAMAAYLPVLAVLASGGTWWQAVLGALVAVGAVVSAFAASSRWGHHIGRLVAHPDNEQLMLRMLGLTMVVAALAEFVHASAAVGAFLVGLTLTGQTAERARAVITPLRDLFAAMFFVAIGLSVAPAGLLPVLPAALALALVTGLTKVLTGRYAAARDGVGRRGRLRAGAALIARGEFSIVIVGLAGPHLPTLAPLVAAYVLVLAIAGPLITRFVGARPTAKSPPSRAGSRPPA</sequence>
<dbReference type="Gene3D" id="1.20.1530.20">
    <property type="match status" value="1"/>
</dbReference>
<gene>
    <name evidence="9" type="ORF">HD593_008251</name>
</gene>
<evidence type="ECO:0000256" key="7">
    <source>
        <dbReference type="SAM" id="Phobius"/>
    </source>
</evidence>
<dbReference type="Pfam" id="PF00999">
    <property type="entry name" value="Na_H_Exchanger"/>
    <property type="match status" value="1"/>
</dbReference>
<keyword evidence="6 7" id="KW-0472">Membrane</keyword>
<feature type="transmembrane region" description="Helical" evidence="7">
    <location>
        <begin position="150"/>
        <end position="172"/>
    </location>
</feature>
<dbReference type="AlphaFoldDB" id="A0A7X0U366"/>
<evidence type="ECO:0000256" key="6">
    <source>
        <dbReference type="ARBA" id="ARBA00023136"/>
    </source>
</evidence>
<keyword evidence="10" id="KW-1185">Reference proteome</keyword>
<dbReference type="GO" id="GO:0016020">
    <property type="term" value="C:membrane"/>
    <property type="evidence" value="ECO:0007669"/>
    <property type="project" value="UniProtKB-SubCell"/>
</dbReference>
<evidence type="ECO:0000256" key="4">
    <source>
        <dbReference type="ARBA" id="ARBA00022692"/>
    </source>
</evidence>
<feature type="domain" description="Cation/H+ exchanger transmembrane" evidence="8">
    <location>
        <begin position="15"/>
        <end position="370"/>
    </location>
</feature>
<dbReference type="PANTHER" id="PTHR42751:SF6">
    <property type="entry name" value="CONSERVED INTEGRAL MEMBRANE TRANSPORT PROTEIN-RELATED"/>
    <property type="match status" value="1"/>
</dbReference>
<feature type="transmembrane region" description="Helical" evidence="7">
    <location>
        <begin position="218"/>
        <end position="251"/>
    </location>
</feature>
<keyword evidence="4 7" id="KW-0812">Transmembrane</keyword>
<feature type="transmembrane region" description="Helical" evidence="7">
    <location>
        <begin position="178"/>
        <end position="198"/>
    </location>
</feature>
<comment type="subcellular location">
    <subcellularLocation>
        <location evidence="1">Membrane</location>
        <topology evidence="1">Multi-pass membrane protein</topology>
    </subcellularLocation>
</comment>
<dbReference type="RefSeq" id="WP_185107675.1">
    <property type="nucleotide sequence ID" value="NZ_JACHMI010000001.1"/>
</dbReference>
<evidence type="ECO:0000259" key="8">
    <source>
        <dbReference type="Pfam" id="PF00999"/>
    </source>
</evidence>
<dbReference type="GO" id="GO:1902600">
    <property type="term" value="P:proton transmembrane transport"/>
    <property type="evidence" value="ECO:0007669"/>
    <property type="project" value="InterPro"/>
</dbReference>
<evidence type="ECO:0000256" key="2">
    <source>
        <dbReference type="ARBA" id="ARBA00005551"/>
    </source>
</evidence>
<proteinExistence type="inferred from homology"/>
<feature type="transmembrane region" description="Helical" evidence="7">
    <location>
        <begin position="118"/>
        <end position="138"/>
    </location>
</feature>
<reference evidence="9 10" key="1">
    <citation type="submission" date="2020-08" db="EMBL/GenBank/DDBJ databases">
        <title>Sequencing the genomes of 1000 actinobacteria strains.</title>
        <authorList>
            <person name="Klenk H.-P."/>
        </authorList>
    </citation>
    <scope>NUCLEOTIDE SEQUENCE [LARGE SCALE GENOMIC DNA]</scope>
    <source>
        <strain evidence="9 10">DSM 43768</strain>
    </source>
</reference>
<protein>
    <submittedName>
        <fullName evidence="9">CPA2 family monovalent cation:H+ antiporter-2</fullName>
    </submittedName>
</protein>
<feature type="transmembrane region" description="Helical" evidence="7">
    <location>
        <begin position="49"/>
        <end position="73"/>
    </location>
</feature>
<evidence type="ECO:0000256" key="1">
    <source>
        <dbReference type="ARBA" id="ARBA00004141"/>
    </source>
</evidence>
<dbReference type="GO" id="GO:0015297">
    <property type="term" value="F:antiporter activity"/>
    <property type="evidence" value="ECO:0007669"/>
    <property type="project" value="InterPro"/>
</dbReference>
<keyword evidence="5 7" id="KW-1133">Transmembrane helix</keyword>
<feature type="transmembrane region" description="Helical" evidence="7">
    <location>
        <begin position="93"/>
        <end position="112"/>
    </location>
</feature>
<dbReference type="InterPro" id="IPR006153">
    <property type="entry name" value="Cation/H_exchanger_TM"/>
</dbReference>
<evidence type="ECO:0000313" key="10">
    <source>
        <dbReference type="Proteomes" id="UP000565579"/>
    </source>
</evidence>
<evidence type="ECO:0000256" key="3">
    <source>
        <dbReference type="ARBA" id="ARBA00022448"/>
    </source>
</evidence>
<organism evidence="9 10">
    <name type="scientific">Nonomuraea rubra</name>
    <dbReference type="NCBI Taxonomy" id="46180"/>
    <lineage>
        <taxon>Bacteria</taxon>
        <taxon>Bacillati</taxon>
        <taxon>Actinomycetota</taxon>
        <taxon>Actinomycetes</taxon>
        <taxon>Streptosporangiales</taxon>
        <taxon>Streptosporangiaceae</taxon>
        <taxon>Nonomuraea</taxon>
    </lineage>
</organism>
<dbReference type="InterPro" id="IPR038770">
    <property type="entry name" value="Na+/solute_symporter_sf"/>
</dbReference>
<dbReference type="PANTHER" id="PTHR42751">
    <property type="entry name" value="SODIUM/HYDROGEN EXCHANGER FAMILY/TRKA DOMAIN PROTEIN"/>
    <property type="match status" value="1"/>
</dbReference>